<sequence length="87" mass="9690">MLTKSSTVSTHEDPRFKVVSNRKMKRKQCGNGKQTRLKPDKIGTYRGKNWSDHNDKAEDLGTAVDLGRTLQSNLIGPAPLRIGTPEL</sequence>
<accession>A0A1I7Z1L5</accession>
<name>A0A1I7Z1L5_9BILA</name>
<reference evidence="3" key="1">
    <citation type="submission" date="2016-11" db="UniProtKB">
        <authorList>
            <consortium name="WormBaseParasite"/>
        </authorList>
    </citation>
    <scope>IDENTIFICATION</scope>
</reference>
<protein>
    <submittedName>
        <fullName evidence="3">Transposase</fullName>
    </submittedName>
</protein>
<proteinExistence type="predicted"/>
<organism evidence="2 3">
    <name type="scientific">Steinernema glaseri</name>
    <dbReference type="NCBI Taxonomy" id="37863"/>
    <lineage>
        <taxon>Eukaryota</taxon>
        <taxon>Metazoa</taxon>
        <taxon>Ecdysozoa</taxon>
        <taxon>Nematoda</taxon>
        <taxon>Chromadorea</taxon>
        <taxon>Rhabditida</taxon>
        <taxon>Tylenchina</taxon>
        <taxon>Panagrolaimomorpha</taxon>
        <taxon>Strongyloidoidea</taxon>
        <taxon>Steinernematidae</taxon>
        <taxon>Steinernema</taxon>
    </lineage>
</organism>
<evidence type="ECO:0000313" key="3">
    <source>
        <dbReference type="WBParaSite" id="L893_g22000.t1"/>
    </source>
</evidence>
<keyword evidence="2" id="KW-1185">Reference proteome</keyword>
<feature type="compositionally biased region" description="Basic and acidic residues" evidence="1">
    <location>
        <begin position="37"/>
        <end position="56"/>
    </location>
</feature>
<evidence type="ECO:0000313" key="2">
    <source>
        <dbReference type="Proteomes" id="UP000095287"/>
    </source>
</evidence>
<evidence type="ECO:0000256" key="1">
    <source>
        <dbReference type="SAM" id="MobiDB-lite"/>
    </source>
</evidence>
<dbReference type="AlphaFoldDB" id="A0A1I7Z1L5"/>
<feature type="region of interest" description="Disordered" evidence="1">
    <location>
        <begin position="21"/>
        <end position="56"/>
    </location>
</feature>
<dbReference type="WBParaSite" id="L893_g22000.t1">
    <property type="protein sequence ID" value="L893_g22000.t1"/>
    <property type="gene ID" value="L893_g22000"/>
</dbReference>
<dbReference type="Proteomes" id="UP000095287">
    <property type="component" value="Unplaced"/>
</dbReference>